<accession>A0A1J5QVZ8</accession>
<dbReference type="InterPro" id="IPR034660">
    <property type="entry name" value="DinB/YfiT-like"/>
</dbReference>
<feature type="domain" description="DinB-like" evidence="2">
    <location>
        <begin position="71"/>
        <end position="191"/>
    </location>
</feature>
<comment type="caution">
    <text evidence="3">The sequence shown here is derived from an EMBL/GenBank/DDBJ whole genome shotgun (WGS) entry which is preliminary data.</text>
</comment>
<proteinExistence type="predicted"/>
<evidence type="ECO:0000256" key="1">
    <source>
        <dbReference type="SAM" id="MobiDB-lite"/>
    </source>
</evidence>
<feature type="compositionally biased region" description="Low complexity" evidence="1">
    <location>
        <begin position="11"/>
        <end position="20"/>
    </location>
</feature>
<protein>
    <submittedName>
        <fullName evidence="3">DinB superfamily protein</fullName>
    </submittedName>
</protein>
<reference evidence="3" key="1">
    <citation type="submission" date="2016-10" db="EMBL/GenBank/DDBJ databases">
        <title>Sequence of Gallionella enrichment culture.</title>
        <authorList>
            <person name="Poehlein A."/>
            <person name="Muehling M."/>
            <person name="Daniel R."/>
        </authorList>
    </citation>
    <scope>NUCLEOTIDE SEQUENCE</scope>
</reference>
<evidence type="ECO:0000259" key="2">
    <source>
        <dbReference type="Pfam" id="PF12867"/>
    </source>
</evidence>
<dbReference type="Gene3D" id="1.20.120.450">
    <property type="entry name" value="dinb family like domain"/>
    <property type="match status" value="1"/>
</dbReference>
<dbReference type="AlphaFoldDB" id="A0A1J5QVZ8"/>
<name>A0A1J5QVZ8_9ZZZZ</name>
<evidence type="ECO:0000313" key="3">
    <source>
        <dbReference type="EMBL" id="OIQ87474.1"/>
    </source>
</evidence>
<dbReference type="InterPro" id="IPR024775">
    <property type="entry name" value="DinB-like"/>
</dbReference>
<dbReference type="EMBL" id="MLJW01000421">
    <property type="protein sequence ID" value="OIQ87474.1"/>
    <property type="molecule type" value="Genomic_DNA"/>
</dbReference>
<dbReference type="SUPFAM" id="SSF109854">
    <property type="entry name" value="DinB/YfiT-like putative metalloenzymes"/>
    <property type="match status" value="1"/>
</dbReference>
<sequence length="195" mass="21041">MDDQNPDGRIPDSTAPDASTPAPPPADPDTKDWTWVLDRPCAECGFVAADVAATEIAPALLASAARWQAALARDDVRVRPAPGTWSVLEYACHVRDVHRIFGERLALILDEDDPAFANWDQDAAAVSGRYDAQDPAVVAEELVAAAEATAARFAAVQADQWGRQGRRSNGSVFTARTLGQYYLHDVEHHTHDVGA</sequence>
<gene>
    <name evidence="3" type="ORF">GALL_306800</name>
</gene>
<feature type="region of interest" description="Disordered" evidence="1">
    <location>
        <begin position="1"/>
        <end position="31"/>
    </location>
</feature>
<dbReference type="Pfam" id="PF12867">
    <property type="entry name" value="DinB_2"/>
    <property type="match status" value="1"/>
</dbReference>
<organism evidence="3">
    <name type="scientific">mine drainage metagenome</name>
    <dbReference type="NCBI Taxonomy" id="410659"/>
    <lineage>
        <taxon>unclassified sequences</taxon>
        <taxon>metagenomes</taxon>
        <taxon>ecological metagenomes</taxon>
    </lineage>
</organism>